<dbReference type="EMBL" id="CP020772">
    <property type="protein sequence ID" value="ARI77922.1"/>
    <property type="molecule type" value="Genomic_DNA"/>
</dbReference>
<dbReference type="InterPro" id="IPR001119">
    <property type="entry name" value="SLH_dom"/>
</dbReference>
<dbReference type="AlphaFoldDB" id="A0A1W5ZX97"/>
<dbReference type="Proteomes" id="UP000192527">
    <property type="component" value="Chromosome"/>
</dbReference>
<feature type="domain" description="SLH" evidence="2">
    <location>
        <begin position="364"/>
        <end position="416"/>
    </location>
</feature>
<proteinExistence type="predicted"/>
<dbReference type="KEGG" id="hmn:HM131_14160"/>
<evidence type="ECO:0000313" key="3">
    <source>
        <dbReference type="EMBL" id="ARI77922.1"/>
    </source>
</evidence>
<evidence type="ECO:0000313" key="4">
    <source>
        <dbReference type="Proteomes" id="UP000192527"/>
    </source>
</evidence>
<dbReference type="PROSITE" id="PS51272">
    <property type="entry name" value="SLH"/>
    <property type="match status" value="3"/>
</dbReference>
<protein>
    <recommendedName>
        <fullName evidence="2">SLH domain-containing protein</fullName>
    </recommendedName>
</protein>
<gene>
    <name evidence="3" type="ORF">HM131_14160</name>
</gene>
<sequence>MIDMLVETTSFSFLSMIDSFYSYWMRRKTMKIRPVPLFTSLVLITVLLLPALPVAASTEPTADDLKGAVELPAKLKPLPEASKKTDELQKKFNEMKEQPSNEEGKYKASSIYPDIFPEYEPNDSMEWADWVPFGSMGMGVFDTYEDLDFYQMDLPSSGDIEIVTVSNEYADHIVPVALLIKPNGEFMEILNLEGYIDEGVKLIYETIEGVSSGTYYVVVFNAEDDYDPDEPYLFDVYYTSEAPSITFPDVEGTWAEPFVNYMVEQDLMNGYPDGTFGLNKRITRAEAAAVLARELELYPQKSDFRDVSQSHWAYEYIGAMENAGILSGYKDGTFRPNAYLSREEMAALLVKAYFLEGRSRVQFSDVSPSRWSYPYIQNLVANEIVNGYPDGTFKPMESIKRGEFAAMMARLLSYEF</sequence>
<organism evidence="3 4">
    <name type="scientific">Halobacillus mangrovi</name>
    <dbReference type="NCBI Taxonomy" id="402384"/>
    <lineage>
        <taxon>Bacteria</taxon>
        <taxon>Bacillati</taxon>
        <taxon>Bacillota</taxon>
        <taxon>Bacilli</taxon>
        <taxon>Bacillales</taxon>
        <taxon>Bacillaceae</taxon>
        <taxon>Halobacillus</taxon>
    </lineage>
</organism>
<dbReference type="Pfam" id="PF00395">
    <property type="entry name" value="SLH"/>
    <property type="match status" value="3"/>
</dbReference>
<keyword evidence="4" id="KW-1185">Reference proteome</keyword>
<evidence type="ECO:0000256" key="1">
    <source>
        <dbReference type="ARBA" id="ARBA00022729"/>
    </source>
</evidence>
<dbReference type="STRING" id="402384.HM131_14160"/>
<reference evidence="3 4" key="1">
    <citation type="submission" date="2017-04" db="EMBL/GenBank/DDBJ databases">
        <title>The whole genome sequencing and assembly of Halobacillus mangrovi strain.</title>
        <authorList>
            <person name="Lee S.-J."/>
            <person name="Park M.-K."/>
            <person name="Kim J.-Y."/>
            <person name="Lee Y.-J."/>
            <person name="Yi H."/>
            <person name="Bahn Y.-S."/>
            <person name="Kim J.F."/>
            <person name="Lee D.-W."/>
        </authorList>
    </citation>
    <scope>NUCLEOTIDE SEQUENCE [LARGE SCALE GENOMIC DNA]</scope>
    <source>
        <strain evidence="3 4">KTB 131</strain>
    </source>
</reference>
<dbReference type="PANTHER" id="PTHR43308">
    <property type="entry name" value="OUTER MEMBRANE PROTEIN ALPHA-RELATED"/>
    <property type="match status" value="1"/>
</dbReference>
<keyword evidence="1" id="KW-0732">Signal</keyword>
<dbReference type="PANTHER" id="PTHR43308:SF5">
    <property type="entry name" value="S-LAYER PROTEIN _ PEPTIDOGLYCAN ENDO-BETA-N-ACETYLGLUCOSAMINIDASE"/>
    <property type="match status" value="1"/>
</dbReference>
<dbReference type="InterPro" id="IPR051465">
    <property type="entry name" value="Cell_Envelope_Struct_Comp"/>
</dbReference>
<evidence type="ECO:0000259" key="2">
    <source>
        <dbReference type="PROSITE" id="PS51272"/>
    </source>
</evidence>
<feature type="domain" description="SLH" evidence="2">
    <location>
        <begin position="242"/>
        <end position="299"/>
    </location>
</feature>
<dbReference type="OrthoDB" id="9809781at2"/>
<dbReference type="SUPFAM" id="SSF89260">
    <property type="entry name" value="Collagen-binding domain"/>
    <property type="match status" value="1"/>
</dbReference>
<name>A0A1W5ZX97_9BACI</name>
<feature type="domain" description="SLH" evidence="2">
    <location>
        <begin position="300"/>
        <end position="363"/>
    </location>
</feature>
<dbReference type="Gene3D" id="2.60.120.380">
    <property type="match status" value="1"/>
</dbReference>
<accession>A0A1W5ZX97</accession>